<keyword evidence="1" id="KW-1133">Transmembrane helix</keyword>
<dbReference type="EMBL" id="CP000968">
    <property type="protein sequence ID" value="ACB07226.1"/>
    <property type="molecule type" value="Genomic_DNA"/>
</dbReference>
<evidence type="ECO:0000313" key="2">
    <source>
        <dbReference type="EMBL" id="ACB07226.1"/>
    </source>
</evidence>
<reference evidence="2 3" key="1">
    <citation type="journal article" date="2008" name="Proc. Natl. Acad. Sci. U.S.A.">
        <title>A korarchaeal genome reveals new insights into the evolution of the Archaea.</title>
        <authorList>
            <person name="Elkins J.G."/>
            <person name="Podar M."/>
            <person name="Graham D.E."/>
            <person name="Makarova K.S."/>
            <person name="Wolf Y."/>
            <person name="Randau L."/>
            <person name="Hedlund B.P."/>
            <person name="Brochier-Armanet C."/>
            <person name="Kunin V."/>
            <person name="Anderson I."/>
            <person name="Lapidus A."/>
            <person name="Goltsman E."/>
            <person name="Barry K."/>
            <person name="Koonin E.V."/>
            <person name="Hugenholtz P."/>
            <person name="Kyrpides N."/>
            <person name="Wanner G."/>
            <person name="Richardson P."/>
            <person name="Keller M."/>
            <person name="Stetter K.O."/>
        </authorList>
    </citation>
    <scope>NUCLEOTIDE SEQUENCE [LARGE SCALE GENOMIC DNA]</scope>
    <source>
        <strain evidence="3">OPF8</strain>
    </source>
</reference>
<feature type="transmembrane region" description="Helical" evidence="1">
    <location>
        <begin position="178"/>
        <end position="203"/>
    </location>
</feature>
<evidence type="ECO:0000313" key="3">
    <source>
        <dbReference type="Proteomes" id="UP000001686"/>
    </source>
</evidence>
<sequence>MMGLERIQGRLELITRRWWFLTLFILIGTVTPPIVTKGYDPSKTGDIIIYILTNSLINSLSPLYPIFKIIPIILIFALILFKNRVSRIFSLYAGINYFLSAFLQGIAITDEYGLGIVTGNFVLMIVVALSWILEAFINRNDFTPRKLPISRYWVVPLAFLAFWYPIDLESARPDFNPIYLITNTSGLAFCTMTPVYLGILTLYYPKVNVVTLRLTGLLGIIIGFWNMIGNFLIMPDLWWNGVLHLPLLFISIYAFVLSLRNLCSLIKHNEAFLLTNYER</sequence>
<feature type="transmembrane region" description="Helical" evidence="1">
    <location>
        <begin position="88"/>
        <end position="108"/>
    </location>
</feature>
<dbReference type="RefSeq" id="WP_012309123.1">
    <property type="nucleotide sequence ID" value="NC_010482.1"/>
</dbReference>
<feature type="transmembrane region" description="Helical" evidence="1">
    <location>
        <begin position="149"/>
        <end position="166"/>
    </location>
</feature>
<dbReference type="GeneID" id="6093757"/>
<name>B1L447_KORCO</name>
<organism evidence="2 3">
    <name type="scientific">Korarchaeum cryptofilum (strain OPF8)</name>
    <dbReference type="NCBI Taxonomy" id="374847"/>
    <lineage>
        <taxon>Archaea</taxon>
        <taxon>Thermoproteota</taxon>
        <taxon>Candidatus Korarchaeia</taxon>
        <taxon>Candidatus Korarchaeales</taxon>
        <taxon>Candidatus Korarchaeaceae</taxon>
        <taxon>Candidatus Korarchaeum</taxon>
    </lineage>
</organism>
<keyword evidence="1" id="KW-0812">Transmembrane</keyword>
<feature type="transmembrane region" description="Helical" evidence="1">
    <location>
        <begin position="18"/>
        <end position="35"/>
    </location>
</feature>
<protein>
    <submittedName>
        <fullName evidence="2">Uncharacterized protein</fullName>
    </submittedName>
</protein>
<keyword evidence="3" id="KW-1185">Reference proteome</keyword>
<dbReference type="Proteomes" id="UP000001686">
    <property type="component" value="Chromosome"/>
</dbReference>
<feature type="transmembrane region" description="Helical" evidence="1">
    <location>
        <begin position="238"/>
        <end position="259"/>
    </location>
</feature>
<accession>B1L447</accession>
<dbReference type="eggNOG" id="arCOG14752">
    <property type="taxonomic scope" value="Archaea"/>
</dbReference>
<keyword evidence="1" id="KW-0472">Membrane</keyword>
<dbReference type="HOGENOM" id="CLU_996074_0_0_2"/>
<dbReference type="OrthoDB" id="384694at2157"/>
<gene>
    <name evidence="2" type="ordered locus">Kcr_0473</name>
</gene>
<dbReference type="KEGG" id="kcr:Kcr_0473"/>
<proteinExistence type="predicted"/>
<dbReference type="EnsemblBacteria" id="ACB07226">
    <property type="protein sequence ID" value="ACB07226"/>
    <property type="gene ID" value="Kcr_0473"/>
</dbReference>
<feature type="transmembrane region" description="Helical" evidence="1">
    <location>
        <begin position="210"/>
        <end position="232"/>
    </location>
</feature>
<dbReference type="InParanoid" id="B1L447"/>
<feature type="transmembrane region" description="Helical" evidence="1">
    <location>
        <begin position="63"/>
        <end position="81"/>
    </location>
</feature>
<evidence type="ECO:0000256" key="1">
    <source>
        <dbReference type="SAM" id="Phobius"/>
    </source>
</evidence>
<dbReference type="AlphaFoldDB" id="B1L447"/>
<feature type="transmembrane region" description="Helical" evidence="1">
    <location>
        <begin position="114"/>
        <end position="137"/>
    </location>
</feature>